<comment type="caution">
    <text evidence="1">The sequence shown here is derived from an EMBL/GenBank/DDBJ whole genome shotgun (WGS) entry which is preliminary data.</text>
</comment>
<name>A0ACC9MPT0_9STAP</name>
<dbReference type="Proteomes" id="UP000233606">
    <property type="component" value="Unassembled WGS sequence"/>
</dbReference>
<reference evidence="1" key="1">
    <citation type="submission" date="2017-12" db="EMBL/GenBank/DDBJ databases">
        <title>Genomics of Macrococcus caseolyticus.</title>
        <authorList>
            <person name="MacFadyen A.C."/>
            <person name="Paterson G.K."/>
        </authorList>
    </citation>
    <scope>NUCLEOTIDE SEQUENCE</scope>
    <source>
        <strain evidence="1">5459_5_49</strain>
    </source>
</reference>
<dbReference type="EMBL" id="PIWU01000020">
    <property type="protein sequence ID" value="PKE55687.1"/>
    <property type="molecule type" value="Genomic_DNA"/>
</dbReference>
<evidence type="ECO:0000313" key="2">
    <source>
        <dbReference type="Proteomes" id="UP000233606"/>
    </source>
</evidence>
<organism evidence="1 2">
    <name type="scientific">Macrococcoides caseolyticum</name>
    <dbReference type="NCBI Taxonomy" id="69966"/>
    <lineage>
        <taxon>Bacteria</taxon>
        <taxon>Bacillati</taxon>
        <taxon>Bacillota</taxon>
        <taxon>Bacilli</taxon>
        <taxon>Bacillales</taxon>
        <taxon>Staphylococcaceae</taxon>
        <taxon>Macrococcoides</taxon>
    </lineage>
</organism>
<gene>
    <name evidence="1" type="ORF">CW682_10830</name>
</gene>
<accession>A0ACC9MPT0</accession>
<sequence>MEVMKMNEIKVISSENILGQEFKIYGDFENPLFLAKDVANWIEHSNPTEMLRGIDEEERLNSVILSAGQRRSATMLTEYGLYEVLMQSRKPIAKQFKKQVKHILKQLRIKGEYKVPSNPMEALELMFQEQKNTNEEVANIKSEVIDLKENQKLASDEYDHLRRTINKRVMSVIDIQKLYGQTKEENKQIKDLLYKDINNEVNSSCYVTTRTQIRQKYSDRALQTAFNWHPNQSTLNRIKDIQDGSVEVRGEANGY</sequence>
<keyword evidence="2" id="KW-1185">Reference proteome</keyword>
<protein>
    <submittedName>
        <fullName evidence="1">Phage repressor protein</fullName>
    </submittedName>
</protein>
<evidence type="ECO:0000313" key="1">
    <source>
        <dbReference type="EMBL" id="PKE55687.1"/>
    </source>
</evidence>
<proteinExistence type="predicted"/>